<sequence length="270" mass="29908">MIRVRTLLLVGQNIKATRAFSSRVRSSSRPTFKYGAVKSDTGSGNTNVSANDTSVASKGNGNNTSYTGPPTYFDNLSEPPKTFDEIQNEAENSLSTGNILTSSTSASTKSNEQQAQTQRSDSISNINNSSSGFSSSGSNSKYSQASSLKNLASGLALLALIYFAVDNYQMSKQLRLEIFENNIKNLKNIQLLQQNFNNYQRKRELQILQERKKLMQRELKMSFHIAVLRKQLIDHGIDPVEVDTAIAQFEKNVKVENSVSNVTGQSFWVV</sequence>
<dbReference type="Proteomes" id="UP000094236">
    <property type="component" value="Unassembled WGS sequence"/>
</dbReference>
<feature type="region of interest" description="Disordered" evidence="1">
    <location>
        <begin position="35"/>
        <end position="81"/>
    </location>
</feature>
<organism evidence="2 3">
    <name type="scientific">Pachysolen tannophilus NRRL Y-2460</name>
    <dbReference type="NCBI Taxonomy" id="669874"/>
    <lineage>
        <taxon>Eukaryota</taxon>
        <taxon>Fungi</taxon>
        <taxon>Dikarya</taxon>
        <taxon>Ascomycota</taxon>
        <taxon>Saccharomycotina</taxon>
        <taxon>Pichiomycetes</taxon>
        <taxon>Pachysolenaceae</taxon>
        <taxon>Pachysolen</taxon>
    </lineage>
</organism>
<dbReference type="AlphaFoldDB" id="A0A1E4TR28"/>
<feature type="non-terminal residue" evidence="2">
    <location>
        <position position="270"/>
    </location>
</feature>
<feature type="compositionally biased region" description="Low complexity" evidence="1">
    <location>
        <begin position="120"/>
        <end position="139"/>
    </location>
</feature>
<reference evidence="3" key="1">
    <citation type="submission" date="2016-05" db="EMBL/GenBank/DDBJ databases">
        <title>Comparative genomics of biotechnologically important yeasts.</title>
        <authorList>
            <consortium name="DOE Joint Genome Institute"/>
            <person name="Riley R."/>
            <person name="Haridas S."/>
            <person name="Wolfe K.H."/>
            <person name="Lopes M.R."/>
            <person name="Hittinger C.T."/>
            <person name="Goker M."/>
            <person name="Salamov A."/>
            <person name="Wisecaver J."/>
            <person name="Long T.M."/>
            <person name="Aerts A.L."/>
            <person name="Barry K."/>
            <person name="Choi C."/>
            <person name="Clum A."/>
            <person name="Coughlan A.Y."/>
            <person name="Deshpande S."/>
            <person name="Douglass A.P."/>
            <person name="Hanson S.J."/>
            <person name="Klenk H.-P."/>
            <person name="Labutti K."/>
            <person name="Lapidus A."/>
            <person name="Lindquist E."/>
            <person name="Lipzen A."/>
            <person name="Meier-Kolthoff J.P."/>
            <person name="Ohm R.A."/>
            <person name="Otillar R.P."/>
            <person name="Pangilinan J."/>
            <person name="Peng Y."/>
            <person name="Rokas A."/>
            <person name="Rosa C.A."/>
            <person name="Scheuner C."/>
            <person name="Sibirny A.A."/>
            <person name="Slot J.C."/>
            <person name="Stielow J.B."/>
            <person name="Sun H."/>
            <person name="Kurtzman C.P."/>
            <person name="Blackwell M."/>
            <person name="Grigoriev I.V."/>
            <person name="Jeffries T.W."/>
        </authorList>
    </citation>
    <scope>NUCLEOTIDE SEQUENCE [LARGE SCALE GENOMIC DNA]</scope>
    <source>
        <strain evidence="3">NRRL Y-2460</strain>
    </source>
</reference>
<dbReference type="OrthoDB" id="3997736at2759"/>
<gene>
    <name evidence="2" type="ORF">PACTADRAFT_51055</name>
</gene>
<dbReference type="EMBL" id="KV454016">
    <property type="protein sequence ID" value="ODV94172.1"/>
    <property type="molecule type" value="Genomic_DNA"/>
</dbReference>
<feature type="region of interest" description="Disordered" evidence="1">
    <location>
        <begin position="94"/>
        <end position="139"/>
    </location>
</feature>
<evidence type="ECO:0000313" key="2">
    <source>
        <dbReference type="EMBL" id="ODV94172.1"/>
    </source>
</evidence>
<keyword evidence="3" id="KW-1185">Reference proteome</keyword>
<protein>
    <submittedName>
        <fullName evidence="2">Uncharacterized protein</fullName>
    </submittedName>
</protein>
<evidence type="ECO:0000256" key="1">
    <source>
        <dbReference type="SAM" id="MobiDB-lite"/>
    </source>
</evidence>
<proteinExistence type="predicted"/>
<feature type="compositionally biased region" description="Polar residues" evidence="1">
    <location>
        <begin position="40"/>
        <end position="68"/>
    </location>
</feature>
<accession>A0A1E4TR28</accession>
<evidence type="ECO:0000313" key="3">
    <source>
        <dbReference type="Proteomes" id="UP000094236"/>
    </source>
</evidence>
<feature type="compositionally biased region" description="Polar residues" evidence="1">
    <location>
        <begin position="94"/>
        <end position="119"/>
    </location>
</feature>
<name>A0A1E4TR28_PACTA</name>